<proteinExistence type="predicted"/>
<keyword evidence="4 6" id="KW-1133">Transmembrane helix</keyword>
<evidence type="ECO:0000256" key="1">
    <source>
        <dbReference type="ARBA" id="ARBA00001928"/>
    </source>
</evidence>
<protein>
    <submittedName>
        <fullName evidence="7">S-adenosylmethionine decarboxylase</fullName>
    </submittedName>
</protein>
<dbReference type="GO" id="GO:0004014">
    <property type="term" value="F:adenosylmethionine decarboxylase activity"/>
    <property type="evidence" value="ECO:0007669"/>
    <property type="project" value="InterPro"/>
</dbReference>
<evidence type="ECO:0000256" key="2">
    <source>
        <dbReference type="ARBA" id="ARBA00004141"/>
    </source>
</evidence>
<reference evidence="7" key="1">
    <citation type="journal article" date="2021" name="Sci. Rep.">
        <title>Diploid genomic architecture of Nitzschia inconspicua, an elite biomass production diatom.</title>
        <authorList>
            <person name="Oliver A."/>
            <person name="Podell S."/>
            <person name="Pinowska A."/>
            <person name="Traller J.C."/>
            <person name="Smith S.R."/>
            <person name="McClure R."/>
            <person name="Beliaev A."/>
            <person name="Bohutskyi P."/>
            <person name="Hill E.A."/>
            <person name="Rabines A."/>
            <person name="Zheng H."/>
            <person name="Allen L.Z."/>
            <person name="Kuo A."/>
            <person name="Grigoriev I.V."/>
            <person name="Allen A.E."/>
            <person name="Hazlebeck D."/>
            <person name="Allen E.E."/>
        </authorList>
    </citation>
    <scope>NUCLEOTIDE SEQUENCE</scope>
    <source>
        <strain evidence="7">Hildebrandi</strain>
    </source>
</reference>
<evidence type="ECO:0000256" key="3">
    <source>
        <dbReference type="ARBA" id="ARBA00022692"/>
    </source>
</evidence>
<comment type="caution">
    <text evidence="7">The sequence shown here is derived from an EMBL/GenBank/DDBJ whole genome shotgun (WGS) entry which is preliminary data.</text>
</comment>
<dbReference type="InterPro" id="IPR003826">
    <property type="entry name" value="AdoMetDC_fam_prok"/>
</dbReference>
<reference evidence="7" key="2">
    <citation type="submission" date="2021-04" db="EMBL/GenBank/DDBJ databases">
        <authorList>
            <person name="Podell S."/>
        </authorList>
    </citation>
    <scope>NUCLEOTIDE SEQUENCE</scope>
    <source>
        <strain evidence="7">Hildebrandi</strain>
    </source>
</reference>
<keyword evidence="8" id="KW-1185">Reference proteome</keyword>
<dbReference type="Pfam" id="PF04193">
    <property type="entry name" value="PQ-loop"/>
    <property type="match status" value="1"/>
</dbReference>
<dbReference type="Pfam" id="PF02675">
    <property type="entry name" value="AdoMet_dc"/>
    <property type="match status" value="1"/>
</dbReference>
<keyword evidence="3 6" id="KW-0812">Transmembrane</keyword>
<feature type="transmembrane region" description="Helical" evidence="6">
    <location>
        <begin position="42"/>
        <end position="61"/>
    </location>
</feature>
<feature type="transmembrane region" description="Helical" evidence="6">
    <location>
        <begin position="67"/>
        <end position="87"/>
    </location>
</feature>
<feature type="transmembrane region" description="Helical" evidence="6">
    <location>
        <begin position="12"/>
        <end position="30"/>
    </location>
</feature>
<evidence type="ECO:0000256" key="5">
    <source>
        <dbReference type="ARBA" id="ARBA00023136"/>
    </source>
</evidence>
<dbReference type="Proteomes" id="UP000693970">
    <property type="component" value="Unassembled WGS sequence"/>
</dbReference>
<dbReference type="GO" id="GO:0008295">
    <property type="term" value="P:spermidine biosynthetic process"/>
    <property type="evidence" value="ECO:0007669"/>
    <property type="project" value="InterPro"/>
</dbReference>
<evidence type="ECO:0000313" key="8">
    <source>
        <dbReference type="Proteomes" id="UP000693970"/>
    </source>
</evidence>
<dbReference type="OrthoDB" id="8048523at2759"/>
<dbReference type="InterPro" id="IPR006603">
    <property type="entry name" value="PQ-loop_rpt"/>
</dbReference>
<dbReference type="AlphaFoldDB" id="A0A9K3L3X9"/>
<evidence type="ECO:0000313" key="7">
    <source>
        <dbReference type="EMBL" id="KAG7354423.1"/>
    </source>
</evidence>
<name>A0A9K3L3X9_9STRA</name>
<keyword evidence="5 6" id="KW-0472">Membrane</keyword>
<accession>A0A9K3L3X9</accession>
<dbReference type="EMBL" id="JAGRRH010000016">
    <property type="protein sequence ID" value="KAG7354423.1"/>
    <property type="molecule type" value="Genomic_DNA"/>
</dbReference>
<dbReference type="GO" id="GO:0016020">
    <property type="term" value="C:membrane"/>
    <property type="evidence" value="ECO:0007669"/>
    <property type="project" value="UniProtKB-SubCell"/>
</dbReference>
<organism evidence="7 8">
    <name type="scientific">Nitzschia inconspicua</name>
    <dbReference type="NCBI Taxonomy" id="303405"/>
    <lineage>
        <taxon>Eukaryota</taxon>
        <taxon>Sar</taxon>
        <taxon>Stramenopiles</taxon>
        <taxon>Ochrophyta</taxon>
        <taxon>Bacillariophyta</taxon>
        <taxon>Bacillariophyceae</taxon>
        <taxon>Bacillariophycidae</taxon>
        <taxon>Bacillariales</taxon>
        <taxon>Bacillariaceae</taxon>
        <taxon>Nitzschia</taxon>
    </lineage>
</organism>
<comment type="cofactor">
    <cofactor evidence="1">
        <name>pyruvate</name>
        <dbReference type="ChEBI" id="CHEBI:15361"/>
    </cofactor>
</comment>
<gene>
    <name evidence="7" type="ORF">IV203_003779</name>
</gene>
<evidence type="ECO:0000256" key="6">
    <source>
        <dbReference type="SAM" id="Phobius"/>
    </source>
</evidence>
<sequence length="310" mass="34191">MSISSFDAKAETLGYVGGVVLAVALLPQLVHTLKTRSTKDISYGWQSVYLLGLVLNYIYFFMIKATAAWATLTIELLFCISLLVLKIKIDGIEMCRKSNAKHVCGGKDDAAVNSGHTDLESLDVENTSGLDKAINHAICVDGNVDLTRNIDGLMYKDAIRFRHSSIIGPNTLVKDAYRGFHIMIDAVFTIELRAEFGNDLLAKMCSLAKMHGVRVVHDHAEIFDGTVSPPGFAAVTLLDESHMSAHCYSDQGKLAFDVFTCGANPDCTRKVARDVLFYLRQNLGSDAKYQIHRLPRFPVHKGIRYGQVTS</sequence>
<evidence type="ECO:0000256" key="4">
    <source>
        <dbReference type="ARBA" id="ARBA00022989"/>
    </source>
</evidence>
<comment type="subcellular location">
    <subcellularLocation>
        <location evidence="2">Membrane</location>
        <topology evidence="2">Multi-pass membrane protein</topology>
    </subcellularLocation>
</comment>